<dbReference type="Proteomes" id="UP000636479">
    <property type="component" value="Unassembled WGS sequence"/>
</dbReference>
<dbReference type="EMBL" id="JACAZF010000011">
    <property type="protein sequence ID" value="KAF7292982.1"/>
    <property type="molecule type" value="Genomic_DNA"/>
</dbReference>
<keyword evidence="1" id="KW-0812">Transmembrane</keyword>
<keyword evidence="1" id="KW-0472">Membrane</keyword>
<feature type="transmembrane region" description="Helical" evidence="1">
    <location>
        <begin position="64"/>
        <end position="85"/>
    </location>
</feature>
<sequence length="166" mass="17961">MAPATNPTAPTTNNWTHPFGALDAQPANVAGAAAASPSRVAIVNSLLPTIIPSTDSPSSTAVNILLIFAIILAIAGSITIVWLWIRRRTRRDRVPQKQAWDDGNPFAKSMLSRPQLIMHMGATEEKTQDALLQEVPNVFRILGRPNVATKDGDVDEAIPEYQKATQ</sequence>
<organism evidence="2 3">
    <name type="scientific">Mycena indigotica</name>
    <dbReference type="NCBI Taxonomy" id="2126181"/>
    <lineage>
        <taxon>Eukaryota</taxon>
        <taxon>Fungi</taxon>
        <taxon>Dikarya</taxon>
        <taxon>Basidiomycota</taxon>
        <taxon>Agaricomycotina</taxon>
        <taxon>Agaricomycetes</taxon>
        <taxon>Agaricomycetidae</taxon>
        <taxon>Agaricales</taxon>
        <taxon>Marasmiineae</taxon>
        <taxon>Mycenaceae</taxon>
        <taxon>Mycena</taxon>
    </lineage>
</organism>
<dbReference type="RefSeq" id="XP_037215410.1">
    <property type="nucleotide sequence ID" value="XM_037368484.1"/>
</dbReference>
<name>A0A8H6VT37_9AGAR</name>
<evidence type="ECO:0000313" key="2">
    <source>
        <dbReference type="EMBL" id="KAF7292982.1"/>
    </source>
</evidence>
<dbReference type="GeneID" id="59351000"/>
<dbReference type="AlphaFoldDB" id="A0A8H6VT37"/>
<reference evidence="2" key="1">
    <citation type="submission" date="2020-05" db="EMBL/GenBank/DDBJ databases">
        <title>Mycena genomes resolve the evolution of fungal bioluminescence.</title>
        <authorList>
            <person name="Tsai I.J."/>
        </authorList>
    </citation>
    <scope>NUCLEOTIDE SEQUENCE</scope>
    <source>
        <strain evidence="2">171206Taipei</strain>
    </source>
</reference>
<accession>A0A8H6VT37</accession>
<comment type="caution">
    <text evidence="2">The sequence shown here is derived from an EMBL/GenBank/DDBJ whole genome shotgun (WGS) entry which is preliminary data.</text>
</comment>
<keyword evidence="3" id="KW-1185">Reference proteome</keyword>
<dbReference type="OrthoDB" id="3014260at2759"/>
<evidence type="ECO:0000313" key="3">
    <source>
        <dbReference type="Proteomes" id="UP000636479"/>
    </source>
</evidence>
<proteinExistence type="predicted"/>
<keyword evidence="1" id="KW-1133">Transmembrane helix</keyword>
<evidence type="ECO:0000256" key="1">
    <source>
        <dbReference type="SAM" id="Phobius"/>
    </source>
</evidence>
<protein>
    <submittedName>
        <fullName evidence="2">Uncharacterized protein</fullName>
    </submittedName>
</protein>
<gene>
    <name evidence="2" type="ORF">MIND_01197500</name>
</gene>